<evidence type="ECO:0000313" key="2">
    <source>
        <dbReference type="Proteomes" id="UP000310639"/>
    </source>
</evidence>
<reference evidence="1 2" key="1">
    <citation type="submission" date="2019-04" db="EMBL/GenBank/DDBJ databases">
        <title>Saccharibacteria TM7 genomes.</title>
        <authorList>
            <person name="Bor B."/>
            <person name="He X."/>
            <person name="Chen T."/>
            <person name="Dewhirst F.E."/>
        </authorList>
    </citation>
    <scope>NUCLEOTIDE SEQUENCE [LARGE SCALE GENOMIC DNA]</scope>
    <source>
        <strain evidence="1 2">BB001</strain>
    </source>
</reference>
<dbReference type="SUPFAM" id="SSF54197">
    <property type="entry name" value="HIT-like"/>
    <property type="match status" value="1"/>
</dbReference>
<dbReference type="Proteomes" id="UP000310639">
    <property type="component" value="Chromosome"/>
</dbReference>
<dbReference type="Gene3D" id="3.30.428.10">
    <property type="entry name" value="HIT-like"/>
    <property type="match status" value="1"/>
</dbReference>
<name>A0A4P9A383_9BACT</name>
<proteinExistence type="predicted"/>
<evidence type="ECO:0008006" key="3">
    <source>
        <dbReference type="Google" id="ProtNLM"/>
    </source>
</evidence>
<sequence>MVYRRRSTEQRYVKYRKMMKQQAAPGCNFCQFSPEDKQVRVAHEHFLVTDNLFPYEIWDSHEVADHIMVVPRRHVEGIYQLNKTERAELMDVIAEYEEQGYSVYARAPENKQKSVAHQHTHLIKTHGKPKNMLFTSVKPYILWSK</sequence>
<accession>A0A4P9A383</accession>
<organism evidence="1 2">
    <name type="scientific">Candidatus Nanosynbacter featherlites</name>
    <dbReference type="NCBI Taxonomy" id="2572088"/>
    <lineage>
        <taxon>Bacteria</taxon>
        <taxon>Candidatus Saccharimonadota</taxon>
        <taxon>Candidatus Saccharimonadia</taxon>
        <taxon>Candidatus Nanosynbacterales</taxon>
        <taxon>Candidatus Nanosynbacteraceae</taxon>
        <taxon>Candidatus Nanosynbacter</taxon>
    </lineage>
</organism>
<keyword evidence="2" id="KW-1185">Reference proteome</keyword>
<dbReference type="OrthoDB" id="9784774at2"/>
<protein>
    <recommendedName>
        <fullName evidence="3">HIT domain-containing protein</fullName>
    </recommendedName>
</protein>
<dbReference type="InterPro" id="IPR036265">
    <property type="entry name" value="HIT-like_sf"/>
</dbReference>
<dbReference type="AlphaFoldDB" id="A0A4P9A383"/>
<evidence type="ECO:0000313" key="1">
    <source>
        <dbReference type="EMBL" id="QCT42255.1"/>
    </source>
</evidence>
<dbReference type="RefSeq" id="WP_138079022.1">
    <property type="nucleotide sequence ID" value="NZ_CP040004.1"/>
</dbReference>
<gene>
    <name evidence="1" type="ORF">FBF37_02105</name>
</gene>
<dbReference type="KEGG" id="nft:FBF37_02105"/>
<dbReference type="EMBL" id="CP040004">
    <property type="protein sequence ID" value="QCT42255.1"/>
    <property type="molecule type" value="Genomic_DNA"/>
</dbReference>